<keyword evidence="10" id="KW-1185">Reference proteome</keyword>
<dbReference type="AlphaFoldDB" id="S8D4A3"/>
<organism evidence="9 10">
    <name type="scientific">Genlisea aurea</name>
    <dbReference type="NCBI Taxonomy" id="192259"/>
    <lineage>
        <taxon>Eukaryota</taxon>
        <taxon>Viridiplantae</taxon>
        <taxon>Streptophyta</taxon>
        <taxon>Embryophyta</taxon>
        <taxon>Tracheophyta</taxon>
        <taxon>Spermatophyta</taxon>
        <taxon>Magnoliopsida</taxon>
        <taxon>eudicotyledons</taxon>
        <taxon>Gunneridae</taxon>
        <taxon>Pentapetalae</taxon>
        <taxon>asterids</taxon>
        <taxon>lamiids</taxon>
        <taxon>Lamiales</taxon>
        <taxon>Lentibulariaceae</taxon>
        <taxon>Genlisea</taxon>
    </lineage>
</organism>
<dbReference type="Proteomes" id="UP000015453">
    <property type="component" value="Unassembled WGS sequence"/>
</dbReference>
<dbReference type="Pfam" id="PF08797">
    <property type="entry name" value="HIRAN"/>
    <property type="match status" value="1"/>
</dbReference>
<feature type="domain" description="HIRAN" evidence="8">
    <location>
        <begin position="98"/>
        <end position="210"/>
    </location>
</feature>
<dbReference type="PANTHER" id="PTHR45626">
    <property type="entry name" value="TRANSCRIPTION TERMINATION FACTOR 2-RELATED"/>
    <property type="match status" value="1"/>
</dbReference>
<evidence type="ECO:0000259" key="8">
    <source>
        <dbReference type="SMART" id="SM00910"/>
    </source>
</evidence>
<dbReference type="PANTHER" id="PTHR45626:SF45">
    <property type="entry name" value="DNA REPAIR PROTEIN RAD5A"/>
    <property type="match status" value="1"/>
</dbReference>
<dbReference type="InterPro" id="IPR027417">
    <property type="entry name" value="P-loop_NTPase"/>
</dbReference>
<evidence type="ECO:0000256" key="3">
    <source>
        <dbReference type="ARBA" id="ARBA00022741"/>
    </source>
</evidence>
<comment type="subcellular location">
    <subcellularLocation>
        <location evidence="1">Nucleus</location>
    </subcellularLocation>
</comment>
<dbReference type="OrthoDB" id="448448at2759"/>
<keyword evidence="2" id="KW-0479">Metal-binding</keyword>
<comment type="caution">
    <text evidence="9">The sequence shown here is derived from an EMBL/GenBank/DDBJ whole genome shotgun (WGS) entry which is preliminary data.</text>
</comment>
<sequence length="524" mass="57712">TPETVSMVRSVIGGDFSDAEITRALFMAKSDPTRAINIIFDTPGSFKRSIKSEPVHDDIVVDLTMESEGDLSAQVVKKENEFDGKEEVKKLGDEWWFVGNAEVFGLSTCKGRTLNAGDPVDITFPKLPTEAASSMAKFGGGCGRRVAACSEIVRFSNKKFGELGRIPMEWGQSLLPLVRDKKICVLGYCKYAPPVLGIMDTIVLTIRVFINSSKLLKNHQMVLKTSNNLEESSVVPPLPTLLNLIGLVPFQKAKFTPRDLYTKKRPLNNEQVNSSLPPSFLLMNKLKNDGKDADEEISENELDNIVGVSDNLELEEMEPPSTLLCELRPYQKQALYWMFHMERGRSEDEAKATLHPCWDAYRLGDKRGLIIYINSFSGEASMEFPSTLQMSRGGILADTMGLGKTIMALSLLLTHPGRDRPPGDINATTACDDNCKDEFKSDKPPFPPTAPKITNSASLCGGNLIVCPMTLIGQWKAEIEAHAQPGALSVYVHYGPGRTKDVNFISKNSVVLTTYGILSAEYSS</sequence>
<keyword evidence="5" id="KW-0862">Zinc</keyword>
<evidence type="ECO:0000256" key="2">
    <source>
        <dbReference type="ARBA" id="ARBA00022723"/>
    </source>
</evidence>
<evidence type="ECO:0000256" key="6">
    <source>
        <dbReference type="ARBA" id="ARBA00022840"/>
    </source>
</evidence>
<keyword evidence="7" id="KW-0539">Nucleus</keyword>
<evidence type="ECO:0000313" key="10">
    <source>
        <dbReference type="Proteomes" id="UP000015453"/>
    </source>
</evidence>
<dbReference type="EMBL" id="AUSU01000043">
    <property type="protein sequence ID" value="EPS74569.1"/>
    <property type="molecule type" value="Genomic_DNA"/>
</dbReference>
<evidence type="ECO:0000256" key="5">
    <source>
        <dbReference type="ARBA" id="ARBA00022833"/>
    </source>
</evidence>
<name>S8D4A3_9LAMI</name>
<keyword evidence="6" id="KW-0067">ATP-binding</keyword>
<dbReference type="GO" id="GO:0006281">
    <property type="term" value="P:DNA repair"/>
    <property type="evidence" value="ECO:0007669"/>
    <property type="project" value="TreeGrafter"/>
</dbReference>
<proteinExistence type="predicted"/>
<dbReference type="Pfam" id="PF00176">
    <property type="entry name" value="SNF2-rel_dom"/>
    <property type="match status" value="1"/>
</dbReference>
<dbReference type="InterPro" id="IPR038718">
    <property type="entry name" value="SNF2-like_sf"/>
</dbReference>
<dbReference type="SMART" id="SM00910">
    <property type="entry name" value="HIRAN"/>
    <property type="match status" value="1"/>
</dbReference>
<dbReference type="InterPro" id="IPR014905">
    <property type="entry name" value="HIRAN"/>
</dbReference>
<dbReference type="GO" id="GO:0008094">
    <property type="term" value="F:ATP-dependent activity, acting on DNA"/>
    <property type="evidence" value="ECO:0007669"/>
    <property type="project" value="TreeGrafter"/>
</dbReference>
<accession>S8D4A3</accession>
<feature type="non-terminal residue" evidence="9">
    <location>
        <position position="1"/>
    </location>
</feature>
<evidence type="ECO:0000313" key="9">
    <source>
        <dbReference type="EMBL" id="EPS74569.1"/>
    </source>
</evidence>
<keyword evidence="3" id="KW-0547">Nucleotide-binding</keyword>
<reference evidence="9 10" key="1">
    <citation type="journal article" date="2013" name="BMC Genomics">
        <title>The miniature genome of a carnivorous plant Genlisea aurea contains a low number of genes and short non-coding sequences.</title>
        <authorList>
            <person name="Leushkin E.V."/>
            <person name="Sutormin R.A."/>
            <person name="Nabieva E.R."/>
            <person name="Penin A.A."/>
            <person name="Kondrashov A.S."/>
            <person name="Logacheva M.D."/>
        </authorList>
    </citation>
    <scope>NUCLEOTIDE SEQUENCE [LARGE SCALE GENOMIC DNA]</scope>
</reference>
<evidence type="ECO:0000256" key="7">
    <source>
        <dbReference type="ARBA" id="ARBA00023242"/>
    </source>
</evidence>
<dbReference type="GO" id="GO:0016818">
    <property type="term" value="F:hydrolase activity, acting on acid anhydrides, in phosphorus-containing anhydrides"/>
    <property type="evidence" value="ECO:0007669"/>
    <property type="project" value="InterPro"/>
</dbReference>
<dbReference type="GO" id="GO:0003676">
    <property type="term" value="F:nucleic acid binding"/>
    <property type="evidence" value="ECO:0007669"/>
    <property type="project" value="InterPro"/>
</dbReference>
<keyword evidence="4" id="KW-0378">Hydrolase</keyword>
<gene>
    <name evidence="9" type="ORF">M569_00186</name>
</gene>
<dbReference type="InterPro" id="IPR050628">
    <property type="entry name" value="SNF2_RAD54_helicase_TF"/>
</dbReference>
<dbReference type="GO" id="GO:0008270">
    <property type="term" value="F:zinc ion binding"/>
    <property type="evidence" value="ECO:0007669"/>
    <property type="project" value="InterPro"/>
</dbReference>
<feature type="non-terminal residue" evidence="9">
    <location>
        <position position="524"/>
    </location>
</feature>
<dbReference type="InterPro" id="IPR056450">
    <property type="entry name" value="UBA_RAD5A"/>
</dbReference>
<evidence type="ECO:0000256" key="1">
    <source>
        <dbReference type="ARBA" id="ARBA00004123"/>
    </source>
</evidence>
<dbReference type="Pfam" id="PF24559">
    <property type="entry name" value="UBA_RAD5A"/>
    <property type="match status" value="1"/>
</dbReference>
<evidence type="ECO:0000256" key="4">
    <source>
        <dbReference type="ARBA" id="ARBA00022801"/>
    </source>
</evidence>
<dbReference type="Gene3D" id="3.40.50.10810">
    <property type="entry name" value="Tandem AAA-ATPase domain"/>
    <property type="match status" value="1"/>
</dbReference>
<dbReference type="GO" id="GO:0005524">
    <property type="term" value="F:ATP binding"/>
    <property type="evidence" value="ECO:0007669"/>
    <property type="project" value="UniProtKB-KW"/>
</dbReference>
<dbReference type="GO" id="GO:0005634">
    <property type="term" value="C:nucleus"/>
    <property type="evidence" value="ECO:0007669"/>
    <property type="project" value="UniProtKB-SubCell"/>
</dbReference>
<dbReference type="SUPFAM" id="SSF52540">
    <property type="entry name" value="P-loop containing nucleoside triphosphate hydrolases"/>
    <property type="match status" value="1"/>
</dbReference>
<protein>
    <recommendedName>
        <fullName evidence="8">HIRAN domain-containing protein</fullName>
    </recommendedName>
</protein>
<dbReference type="InterPro" id="IPR000330">
    <property type="entry name" value="SNF2_N"/>
</dbReference>